<gene>
    <name evidence="2" type="ORF">WDC_1122</name>
</gene>
<dbReference type="PROSITE" id="PS51094">
    <property type="entry name" value="PTS_EIIA_TYPE_2"/>
    <property type="match status" value="1"/>
</dbReference>
<dbReference type="Pfam" id="PF00359">
    <property type="entry name" value="PTS_EIIA_2"/>
    <property type="match status" value="1"/>
</dbReference>
<reference evidence="2 3" key="1">
    <citation type="submission" date="2013-08" db="EMBL/GenBank/DDBJ databases">
        <title>Lactobacillus wasatchii sp. WDC04, a late gas producing bacteria isolated from aged chedder cheese.</title>
        <authorList>
            <person name="Oberg C.J."/>
            <person name="Culumber M."/>
            <person name="McMahon D.J."/>
            <person name="Broadbent J.R."/>
            <person name="Oberg T.S."/>
            <person name="Ortaki F."/>
        </authorList>
    </citation>
    <scope>NUCLEOTIDE SEQUENCE [LARGE SCALE GENOMIC DNA]</scope>
    <source>
        <strain evidence="2 3">WDC04</strain>
    </source>
</reference>
<feature type="domain" description="PTS EIIA type-2" evidence="1">
    <location>
        <begin position="1"/>
        <end position="115"/>
    </location>
</feature>
<evidence type="ECO:0000313" key="3">
    <source>
        <dbReference type="Proteomes" id="UP000032279"/>
    </source>
</evidence>
<dbReference type="EMBL" id="AWTT01000024">
    <property type="protein sequence ID" value="KIS03304.1"/>
    <property type="molecule type" value="Genomic_DNA"/>
</dbReference>
<dbReference type="InterPro" id="IPR051541">
    <property type="entry name" value="PTS_SugarTrans_NitroReg"/>
</dbReference>
<dbReference type="PANTHER" id="PTHR47738:SF1">
    <property type="entry name" value="NITROGEN REGULATORY PROTEIN"/>
    <property type="match status" value="1"/>
</dbReference>
<dbReference type="Gene3D" id="3.40.930.10">
    <property type="entry name" value="Mannitol-specific EII, Chain A"/>
    <property type="match status" value="1"/>
</dbReference>
<comment type="caution">
    <text evidence="2">The sequence shown here is derived from an EMBL/GenBank/DDBJ whole genome shotgun (WGS) entry which is preliminary data.</text>
</comment>
<dbReference type="PATRIC" id="fig|1335616.4.peg.1127"/>
<dbReference type="GO" id="GO:0030295">
    <property type="term" value="F:protein kinase activator activity"/>
    <property type="evidence" value="ECO:0007669"/>
    <property type="project" value="TreeGrafter"/>
</dbReference>
<proteinExistence type="predicted"/>
<dbReference type="InterPro" id="IPR002178">
    <property type="entry name" value="PTS_EIIA_type-2_dom"/>
</dbReference>
<dbReference type="SUPFAM" id="SSF55804">
    <property type="entry name" value="Phoshotransferase/anion transport protein"/>
    <property type="match status" value="1"/>
</dbReference>
<dbReference type="AlphaFoldDB" id="A0A0D0YVK1"/>
<evidence type="ECO:0000259" key="1">
    <source>
        <dbReference type="PROSITE" id="PS51094"/>
    </source>
</evidence>
<dbReference type="InterPro" id="IPR016152">
    <property type="entry name" value="PTrfase/Anion_transptr"/>
</dbReference>
<dbReference type="STRING" id="1335616.WDC_1122"/>
<keyword evidence="3" id="KW-1185">Reference proteome</keyword>
<dbReference type="PANTHER" id="PTHR47738">
    <property type="entry name" value="PTS SYSTEM FRUCTOSE-LIKE EIIA COMPONENT-RELATED"/>
    <property type="match status" value="1"/>
</dbReference>
<evidence type="ECO:0000313" key="2">
    <source>
        <dbReference type="EMBL" id="KIS03304.1"/>
    </source>
</evidence>
<protein>
    <recommendedName>
        <fullName evidence="1">PTS EIIA type-2 domain-containing protein</fullName>
    </recommendedName>
</protein>
<organism evidence="2 3">
    <name type="scientific">Paucilactobacillus wasatchensis</name>
    <dbReference type="NCBI Taxonomy" id="1335616"/>
    <lineage>
        <taxon>Bacteria</taxon>
        <taxon>Bacillati</taxon>
        <taxon>Bacillota</taxon>
        <taxon>Bacilli</taxon>
        <taxon>Lactobacillales</taxon>
        <taxon>Lactobacillaceae</taxon>
        <taxon>Paucilactobacillus</taxon>
    </lineage>
</organism>
<sequence length="115" mass="12907">MRTKKRVTSSSHLTEDFLSREKMGNTIIDAGVALPHVKASYITSNTAIIFRLDHPIIWHSGEQITIVIALMVGEVDLFSDRFIAKLADESVLARIKDVALAAGEIREFLEKEEIR</sequence>
<accession>A0A0D0YVK1</accession>
<dbReference type="Proteomes" id="UP000032279">
    <property type="component" value="Unassembled WGS sequence"/>
</dbReference>
<name>A0A0D0YVK1_9LACO</name>